<dbReference type="NCBIfam" id="TIGR02349">
    <property type="entry name" value="DnaJ_bact"/>
    <property type="match status" value="1"/>
</dbReference>
<dbReference type="CDD" id="cd10719">
    <property type="entry name" value="DnaJ_zf"/>
    <property type="match status" value="1"/>
</dbReference>
<dbReference type="InterPro" id="IPR002939">
    <property type="entry name" value="DnaJ_C"/>
</dbReference>
<dbReference type="FunFam" id="2.10.230.10:FF:000002">
    <property type="entry name" value="Molecular chaperone DnaJ"/>
    <property type="match status" value="1"/>
</dbReference>
<keyword evidence="5" id="KW-0863">Zinc-finger</keyword>
<dbReference type="GO" id="GO:0005524">
    <property type="term" value="F:ATP binding"/>
    <property type="evidence" value="ECO:0007669"/>
    <property type="project" value="InterPro"/>
</dbReference>
<proteinExistence type="inferred from homology"/>
<evidence type="ECO:0000313" key="12">
    <source>
        <dbReference type="EMBL" id="CAB4936148.1"/>
    </source>
</evidence>
<name>A0A6J7P0T2_9ZZZZ</name>
<gene>
    <name evidence="11" type="ORF">UFOPK3139_01712</name>
    <name evidence="12" type="ORF">UFOPK3543_02961</name>
    <name evidence="13" type="ORF">UFOPK3967_01503</name>
</gene>
<keyword evidence="2" id="KW-0235">DNA replication</keyword>
<evidence type="ECO:0000259" key="9">
    <source>
        <dbReference type="PROSITE" id="PS50076"/>
    </source>
</evidence>
<dbReference type="SUPFAM" id="SSF46565">
    <property type="entry name" value="Chaperone J-domain"/>
    <property type="match status" value="1"/>
</dbReference>
<dbReference type="SUPFAM" id="SSF57938">
    <property type="entry name" value="DnaJ/Hsp40 cysteine-rich domain"/>
    <property type="match status" value="1"/>
</dbReference>
<dbReference type="Pfam" id="PF01556">
    <property type="entry name" value="DnaJ_C"/>
    <property type="match status" value="1"/>
</dbReference>
<dbReference type="Gene3D" id="1.10.287.110">
    <property type="entry name" value="DnaJ domain"/>
    <property type="match status" value="1"/>
</dbReference>
<dbReference type="InterPro" id="IPR001623">
    <property type="entry name" value="DnaJ_domain"/>
</dbReference>
<dbReference type="PANTHER" id="PTHR43096">
    <property type="entry name" value="DNAJ HOMOLOG 1, MITOCHONDRIAL-RELATED"/>
    <property type="match status" value="1"/>
</dbReference>
<dbReference type="AlphaFoldDB" id="A0A6J7P0T2"/>
<dbReference type="InterPro" id="IPR018253">
    <property type="entry name" value="DnaJ_domain_CS"/>
</dbReference>
<keyword evidence="7" id="KW-0346">Stress response</keyword>
<dbReference type="SUPFAM" id="SSF49493">
    <property type="entry name" value="HSP40/DnaJ peptide-binding domain"/>
    <property type="match status" value="2"/>
</dbReference>
<dbReference type="Pfam" id="PF00684">
    <property type="entry name" value="DnaJ_CXXCXGXG"/>
    <property type="match status" value="1"/>
</dbReference>
<reference evidence="13" key="1">
    <citation type="submission" date="2020-05" db="EMBL/GenBank/DDBJ databases">
        <authorList>
            <person name="Chiriac C."/>
            <person name="Salcher M."/>
            <person name="Ghai R."/>
            <person name="Kavagutti S V."/>
        </authorList>
    </citation>
    <scope>NUCLEOTIDE SEQUENCE</scope>
</reference>
<dbReference type="EMBL" id="CAFABA010000069">
    <property type="protein sequence ID" value="CAB4832813.1"/>
    <property type="molecule type" value="Genomic_DNA"/>
</dbReference>
<evidence type="ECO:0000313" key="11">
    <source>
        <dbReference type="EMBL" id="CAB4832813.1"/>
    </source>
</evidence>
<dbReference type="PROSITE" id="PS50076">
    <property type="entry name" value="DNAJ_2"/>
    <property type="match status" value="1"/>
</dbReference>
<evidence type="ECO:0000313" key="13">
    <source>
        <dbReference type="EMBL" id="CAB4998927.1"/>
    </source>
</evidence>
<keyword evidence="8" id="KW-0143">Chaperone</keyword>
<keyword evidence="3" id="KW-0479">Metal-binding</keyword>
<dbReference type="Pfam" id="PF00226">
    <property type="entry name" value="DnaJ"/>
    <property type="match status" value="1"/>
</dbReference>
<dbReference type="PANTHER" id="PTHR43096:SF48">
    <property type="entry name" value="CHAPERONE PROTEIN DNAJ"/>
    <property type="match status" value="1"/>
</dbReference>
<evidence type="ECO:0000256" key="5">
    <source>
        <dbReference type="ARBA" id="ARBA00022771"/>
    </source>
</evidence>
<evidence type="ECO:0000256" key="8">
    <source>
        <dbReference type="ARBA" id="ARBA00023186"/>
    </source>
</evidence>
<dbReference type="SMART" id="SM00271">
    <property type="entry name" value="DnaJ"/>
    <property type="match status" value="1"/>
</dbReference>
<dbReference type="GO" id="GO:0031072">
    <property type="term" value="F:heat shock protein binding"/>
    <property type="evidence" value="ECO:0007669"/>
    <property type="project" value="InterPro"/>
</dbReference>
<dbReference type="GO" id="GO:0006260">
    <property type="term" value="P:DNA replication"/>
    <property type="evidence" value="ECO:0007669"/>
    <property type="project" value="UniProtKB-KW"/>
</dbReference>
<dbReference type="HAMAP" id="MF_01152">
    <property type="entry name" value="DnaJ"/>
    <property type="match status" value="1"/>
</dbReference>
<evidence type="ECO:0000256" key="2">
    <source>
        <dbReference type="ARBA" id="ARBA00022705"/>
    </source>
</evidence>
<dbReference type="CDD" id="cd10747">
    <property type="entry name" value="DnaJ_C"/>
    <property type="match status" value="1"/>
</dbReference>
<feature type="domain" description="J" evidence="9">
    <location>
        <begin position="4"/>
        <end position="69"/>
    </location>
</feature>
<evidence type="ECO:0000256" key="6">
    <source>
        <dbReference type="ARBA" id="ARBA00022833"/>
    </source>
</evidence>
<dbReference type="PROSITE" id="PS51188">
    <property type="entry name" value="ZF_CR"/>
    <property type="match status" value="1"/>
</dbReference>
<keyword evidence="6" id="KW-0862">Zinc</keyword>
<sequence length="369" mass="39132">MASDYYELLGVSQGATEQEMKRAYRQLARQYHPDANPDDPTAEAKFKEIAAAYETLSDPQRRAHYDRFGAAGPGAGGAGDVFGGGINDIFEAFFGGGSSFGGGQRASGPARGPDLESTAQVAFETAVFGGTTSATVTTYVVCEKCEASGCQKGSHASTCGECRGSGQVRRTRQSFINMVTVVACPTCNGQGRRIEHPCEVCAGDGRRKDQRTFEVGIPAGVDDGTTLRLSGLGAVGLRGGPSGDLYVHLQVVPHDEFLRDGLDLVHPLHISFAQAALGMNLDIATLDGEEKVEIGAGTQTGKVMRFRGKGVPRVQGRGRGDLRVHVIVETPEDLTPEQADLLRKFAELRGEIVAPADAGLLSRIKSAFR</sequence>
<evidence type="ECO:0000256" key="7">
    <source>
        <dbReference type="ARBA" id="ARBA00023016"/>
    </source>
</evidence>
<dbReference type="EMBL" id="CAFBOS010000086">
    <property type="protein sequence ID" value="CAB4998927.1"/>
    <property type="molecule type" value="Genomic_DNA"/>
</dbReference>
<evidence type="ECO:0000256" key="3">
    <source>
        <dbReference type="ARBA" id="ARBA00022723"/>
    </source>
</evidence>
<feature type="domain" description="CR-type" evidence="10">
    <location>
        <begin position="129"/>
        <end position="210"/>
    </location>
</feature>
<dbReference type="InterPro" id="IPR012724">
    <property type="entry name" value="DnaJ"/>
</dbReference>
<dbReference type="GO" id="GO:0042026">
    <property type="term" value="P:protein refolding"/>
    <property type="evidence" value="ECO:0007669"/>
    <property type="project" value="TreeGrafter"/>
</dbReference>
<dbReference type="InterPro" id="IPR001305">
    <property type="entry name" value="HSP_DnaJ_Cys-rich_dom"/>
</dbReference>
<dbReference type="InterPro" id="IPR036869">
    <property type="entry name" value="J_dom_sf"/>
</dbReference>
<keyword evidence="1" id="KW-0963">Cytoplasm</keyword>
<dbReference type="PROSITE" id="PS00636">
    <property type="entry name" value="DNAJ_1"/>
    <property type="match status" value="1"/>
</dbReference>
<dbReference type="CDD" id="cd06257">
    <property type="entry name" value="DnaJ"/>
    <property type="match status" value="1"/>
</dbReference>
<dbReference type="Gene3D" id="2.60.260.20">
    <property type="entry name" value="Urease metallochaperone UreE, N-terminal domain"/>
    <property type="match status" value="2"/>
</dbReference>
<protein>
    <submittedName>
        <fullName evidence="13">Unannotated protein</fullName>
    </submittedName>
</protein>
<keyword evidence="4" id="KW-0677">Repeat</keyword>
<evidence type="ECO:0000256" key="4">
    <source>
        <dbReference type="ARBA" id="ARBA00022737"/>
    </source>
</evidence>
<evidence type="ECO:0000259" key="10">
    <source>
        <dbReference type="PROSITE" id="PS51188"/>
    </source>
</evidence>
<dbReference type="GO" id="GO:0051082">
    <property type="term" value="F:unfolded protein binding"/>
    <property type="evidence" value="ECO:0007669"/>
    <property type="project" value="InterPro"/>
</dbReference>
<organism evidence="13">
    <name type="scientific">freshwater metagenome</name>
    <dbReference type="NCBI Taxonomy" id="449393"/>
    <lineage>
        <taxon>unclassified sequences</taxon>
        <taxon>metagenomes</taxon>
        <taxon>ecological metagenomes</taxon>
    </lineage>
</organism>
<dbReference type="NCBIfam" id="NF008035">
    <property type="entry name" value="PRK10767.1"/>
    <property type="match status" value="1"/>
</dbReference>
<dbReference type="Gene3D" id="2.10.230.10">
    <property type="entry name" value="Heat shock protein DnaJ, cysteine-rich domain"/>
    <property type="match status" value="1"/>
</dbReference>
<dbReference type="GO" id="GO:0009408">
    <property type="term" value="P:response to heat"/>
    <property type="evidence" value="ECO:0007669"/>
    <property type="project" value="InterPro"/>
</dbReference>
<evidence type="ECO:0000256" key="1">
    <source>
        <dbReference type="ARBA" id="ARBA00022490"/>
    </source>
</evidence>
<dbReference type="GO" id="GO:0008270">
    <property type="term" value="F:zinc ion binding"/>
    <property type="evidence" value="ECO:0007669"/>
    <property type="project" value="UniProtKB-KW"/>
</dbReference>
<dbReference type="PRINTS" id="PR00625">
    <property type="entry name" value="JDOMAIN"/>
</dbReference>
<dbReference type="InterPro" id="IPR008971">
    <property type="entry name" value="HSP40/DnaJ_pept-bd"/>
</dbReference>
<dbReference type="InterPro" id="IPR036410">
    <property type="entry name" value="HSP_DnaJ_Cys-rich_dom_sf"/>
</dbReference>
<dbReference type="GO" id="GO:0005737">
    <property type="term" value="C:cytoplasm"/>
    <property type="evidence" value="ECO:0007669"/>
    <property type="project" value="TreeGrafter"/>
</dbReference>
<dbReference type="EMBL" id="CAFBMH010000179">
    <property type="protein sequence ID" value="CAB4936148.1"/>
    <property type="molecule type" value="Genomic_DNA"/>
</dbReference>
<dbReference type="FunFam" id="2.60.260.20:FF:000005">
    <property type="entry name" value="Chaperone protein dnaJ 1, mitochondrial"/>
    <property type="match status" value="1"/>
</dbReference>
<accession>A0A6J7P0T2</accession>